<dbReference type="AlphaFoldDB" id="A0A4U0PHV5"/>
<dbReference type="RefSeq" id="WP_079437318.1">
    <property type="nucleotide sequence ID" value="NZ_SUMF01000030.1"/>
</dbReference>
<comment type="caution">
    <text evidence="1">The sequence shown here is derived from an EMBL/GenBank/DDBJ whole genome shotgun (WGS) entry which is preliminary data.</text>
</comment>
<dbReference type="EMBL" id="SUMF01000030">
    <property type="protein sequence ID" value="TJZ66722.1"/>
    <property type="molecule type" value="Genomic_DNA"/>
</dbReference>
<name>A0A4U0PHV5_9NEIS</name>
<gene>
    <name evidence="1" type="ORF">FAZ21_17075</name>
</gene>
<dbReference type="OrthoDB" id="9181752at2"/>
<dbReference type="Proteomes" id="UP000310016">
    <property type="component" value="Unassembled WGS sequence"/>
</dbReference>
<evidence type="ECO:0000313" key="2">
    <source>
        <dbReference type="Proteomes" id="UP000310016"/>
    </source>
</evidence>
<sequence length="71" mass="8354">MPKTDYTACRPDHRMMRVEMTPKMREIAEQIAALQAQYRKLEEAEQRRALHAFLHGVRQRAETRCLNEIAG</sequence>
<proteinExistence type="predicted"/>
<reference evidence="1 2" key="1">
    <citation type="submission" date="2019-04" db="EMBL/GenBank/DDBJ databases">
        <title>Chitiniphilus eburnea sp. nov., a novel chitinolytic bacterium isolated from aquaculture sludge.</title>
        <authorList>
            <person name="Sheng M."/>
        </authorList>
    </citation>
    <scope>NUCLEOTIDE SEQUENCE [LARGE SCALE GENOMIC DNA]</scope>
    <source>
        <strain evidence="1 2">HX-2-15</strain>
    </source>
</reference>
<protein>
    <submittedName>
        <fullName evidence="1">Uncharacterized protein</fullName>
    </submittedName>
</protein>
<accession>A0A4U0PHV5</accession>
<keyword evidence="2" id="KW-1185">Reference proteome</keyword>
<evidence type="ECO:0000313" key="1">
    <source>
        <dbReference type="EMBL" id="TJZ66722.1"/>
    </source>
</evidence>
<organism evidence="1 2">
    <name type="scientific">Chitiniphilus eburneus</name>
    <dbReference type="NCBI Taxonomy" id="2571148"/>
    <lineage>
        <taxon>Bacteria</taxon>
        <taxon>Pseudomonadati</taxon>
        <taxon>Pseudomonadota</taxon>
        <taxon>Betaproteobacteria</taxon>
        <taxon>Neisseriales</taxon>
        <taxon>Chitinibacteraceae</taxon>
        <taxon>Chitiniphilus</taxon>
    </lineage>
</organism>